<accession>A0A5M9WU44</accession>
<dbReference type="AlphaFoldDB" id="A0A5M9WU44"/>
<comment type="caution">
    <text evidence="1">The sequence shown here is derived from an EMBL/GenBank/DDBJ whole genome shotgun (WGS) entry which is preliminary data.</text>
</comment>
<gene>
    <name evidence="1" type="ORF">EC604_14995</name>
</gene>
<dbReference type="Proteomes" id="UP000323664">
    <property type="component" value="Unassembled WGS sequence"/>
</dbReference>
<organism evidence="1 2">
    <name type="scientific">Paenibacillus amylolyticus</name>
    <dbReference type="NCBI Taxonomy" id="1451"/>
    <lineage>
        <taxon>Bacteria</taxon>
        <taxon>Bacillati</taxon>
        <taxon>Bacillota</taxon>
        <taxon>Bacilli</taxon>
        <taxon>Bacillales</taxon>
        <taxon>Paenibacillaceae</taxon>
        <taxon>Paenibacillus</taxon>
    </lineage>
</organism>
<evidence type="ECO:0000313" key="1">
    <source>
        <dbReference type="EMBL" id="KAA8785150.1"/>
    </source>
</evidence>
<name>A0A5M9WU44_PAEAM</name>
<protein>
    <submittedName>
        <fullName evidence="1">Uncharacterized protein</fullName>
    </submittedName>
</protein>
<dbReference type="EMBL" id="RIAS01000007">
    <property type="protein sequence ID" value="KAA8785150.1"/>
    <property type="molecule type" value="Genomic_DNA"/>
</dbReference>
<reference evidence="1 2" key="1">
    <citation type="journal article" date="2019" name="J. Ind. Microbiol. Biotechnol.">
        <title>Paenibacillus amylolyticus 27C64 has a diverse set of carbohydrate-active enzymes and complete pectin deconstruction system.</title>
        <authorList>
            <person name="Keggi C."/>
            <person name="Doran-Peterson J."/>
        </authorList>
    </citation>
    <scope>NUCLEOTIDE SEQUENCE [LARGE SCALE GENOMIC DNA]</scope>
    <source>
        <strain evidence="1 2">27C64</strain>
    </source>
</reference>
<dbReference type="RefSeq" id="WP_151458080.1">
    <property type="nucleotide sequence ID" value="NZ_RIAS01000007.1"/>
</dbReference>
<evidence type="ECO:0000313" key="2">
    <source>
        <dbReference type="Proteomes" id="UP000323664"/>
    </source>
</evidence>
<dbReference type="OrthoDB" id="1766522at2"/>
<sequence length="73" mass="8269">MCYRSLASFQIHGPSPEEKHIRTETVAVDANGRFNLTVRSLGVSDLNIHLQVSPYFMYLIPAASNSDVTYYFE</sequence>
<proteinExistence type="predicted"/>